<proteinExistence type="predicted"/>
<gene>
    <name evidence="1" type="ORF">RHMOL_Rhmol01G0133300</name>
</gene>
<dbReference type="Proteomes" id="UP001062846">
    <property type="component" value="Chromosome 1"/>
</dbReference>
<sequence>MTAPCHQHTHLKNTSQSCCLKLSRQLSRPPLTGNLSIFERCFGKLLQRNLVKDWLEGVNYAVFGLGDSGYQKYNDMQALINKINKSIVAPLPTMYSGALFGTISAVQGSDILKQSEKHKRKARAERFGLAQSVTADEEAKKKARLSRFGEVPAAPKANAQEEDKRKAIALNRTVHACVLATLSHSVGHYY</sequence>
<dbReference type="EMBL" id="CM046388">
    <property type="protein sequence ID" value="KAI8571608.1"/>
    <property type="molecule type" value="Genomic_DNA"/>
</dbReference>
<accession>A0ACC0Q0Q9</accession>
<comment type="caution">
    <text evidence="1">The sequence shown here is derived from an EMBL/GenBank/DDBJ whole genome shotgun (WGS) entry which is preliminary data.</text>
</comment>
<reference evidence="1" key="1">
    <citation type="submission" date="2022-02" db="EMBL/GenBank/DDBJ databases">
        <title>Plant Genome Project.</title>
        <authorList>
            <person name="Zhang R.-G."/>
        </authorList>
    </citation>
    <scope>NUCLEOTIDE SEQUENCE</scope>
    <source>
        <strain evidence="1">AT1</strain>
    </source>
</reference>
<evidence type="ECO:0000313" key="1">
    <source>
        <dbReference type="EMBL" id="KAI8571608.1"/>
    </source>
</evidence>
<protein>
    <submittedName>
        <fullName evidence="1">Uncharacterized protein</fullName>
    </submittedName>
</protein>
<organism evidence="1 2">
    <name type="scientific">Rhododendron molle</name>
    <name type="common">Chinese azalea</name>
    <name type="synonym">Azalea mollis</name>
    <dbReference type="NCBI Taxonomy" id="49168"/>
    <lineage>
        <taxon>Eukaryota</taxon>
        <taxon>Viridiplantae</taxon>
        <taxon>Streptophyta</taxon>
        <taxon>Embryophyta</taxon>
        <taxon>Tracheophyta</taxon>
        <taxon>Spermatophyta</taxon>
        <taxon>Magnoliopsida</taxon>
        <taxon>eudicotyledons</taxon>
        <taxon>Gunneridae</taxon>
        <taxon>Pentapetalae</taxon>
        <taxon>asterids</taxon>
        <taxon>Ericales</taxon>
        <taxon>Ericaceae</taxon>
        <taxon>Ericoideae</taxon>
        <taxon>Rhodoreae</taxon>
        <taxon>Rhododendron</taxon>
    </lineage>
</organism>
<evidence type="ECO:0000313" key="2">
    <source>
        <dbReference type="Proteomes" id="UP001062846"/>
    </source>
</evidence>
<keyword evidence="2" id="KW-1185">Reference proteome</keyword>
<name>A0ACC0Q0Q9_RHOML</name>